<dbReference type="GO" id="GO:0005739">
    <property type="term" value="C:mitochondrion"/>
    <property type="evidence" value="ECO:0007669"/>
    <property type="project" value="InterPro"/>
</dbReference>
<evidence type="ECO:0000256" key="1">
    <source>
        <dbReference type="SAM" id="MobiDB-lite"/>
    </source>
</evidence>
<evidence type="ECO:0000313" key="3">
    <source>
        <dbReference type="Proteomes" id="UP001221142"/>
    </source>
</evidence>
<proteinExistence type="predicted"/>
<protein>
    <submittedName>
        <fullName evidence="2">Uncharacterized protein</fullName>
    </submittedName>
</protein>
<dbReference type="PANTHER" id="PTHR12840">
    <property type="entry name" value="NADH-UBIQUINONE OXIDOREDUCTASE ASHI SUBUNIT"/>
    <property type="match status" value="1"/>
</dbReference>
<name>A0AAD7CIU6_9AGAR</name>
<feature type="region of interest" description="Disordered" evidence="1">
    <location>
        <begin position="125"/>
        <end position="144"/>
    </location>
</feature>
<dbReference type="Proteomes" id="UP001221142">
    <property type="component" value="Unassembled WGS sequence"/>
</dbReference>
<dbReference type="AlphaFoldDB" id="A0AAD7CIU6"/>
<dbReference type="PANTHER" id="PTHR12840:SF1">
    <property type="entry name" value="NADH DEHYDROGENASE [UBIQUINONE] 1 BETA SUBCOMPLEX SUBUNIT 8, MITOCHONDRIAL"/>
    <property type="match status" value="1"/>
</dbReference>
<accession>A0AAD7CIU6</accession>
<keyword evidence="3" id="KW-1185">Reference proteome</keyword>
<reference evidence="2" key="1">
    <citation type="submission" date="2023-03" db="EMBL/GenBank/DDBJ databases">
        <title>Massive genome expansion in bonnet fungi (Mycena s.s.) driven by repeated elements and novel gene families across ecological guilds.</title>
        <authorList>
            <consortium name="Lawrence Berkeley National Laboratory"/>
            <person name="Harder C.B."/>
            <person name="Miyauchi S."/>
            <person name="Viragh M."/>
            <person name="Kuo A."/>
            <person name="Thoen E."/>
            <person name="Andreopoulos B."/>
            <person name="Lu D."/>
            <person name="Skrede I."/>
            <person name="Drula E."/>
            <person name="Henrissat B."/>
            <person name="Morin E."/>
            <person name="Kohler A."/>
            <person name="Barry K."/>
            <person name="LaButti K."/>
            <person name="Morin E."/>
            <person name="Salamov A."/>
            <person name="Lipzen A."/>
            <person name="Mereny Z."/>
            <person name="Hegedus B."/>
            <person name="Baldrian P."/>
            <person name="Stursova M."/>
            <person name="Weitz H."/>
            <person name="Taylor A."/>
            <person name="Grigoriev I.V."/>
            <person name="Nagy L.G."/>
            <person name="Martin F."/>
            <person name="Kauserud H."/>
        </authorList>
    </citation>
    <scope>NUCLEOTIDE SEQUENCE</scope>
    <source>
        <strain evidence="2">9284</strain>
    </source>
</reference>
<organism evidence="2 3">
    <name type="scientific">Roridomyces roridus</name>
    <dbReference type="NCBI Taxonomy" id="1738132"/>
    <lineage>
        <taxon>Eukaryota</taxon>
        <taxon>Fungi</taxon>
        <taxon>Dikarya</taxon>
        <taxon>Basidiomycota</taxon>
        <taxon>Agaricomycotina</taxon>
        <taxon>Agaricomycetes</taxon>
        <taxon>Agaricomycetidae</taxon>
        <taxon>Agaricales</taxon>
        <taxon>Marasmiineae</taxon>
        <taxon>Mycenaceae</taxon>
        <taxon>Roridomyces</taxon>
    </lineage>
</organism>
<evidence type="ECO:0000313" key="2">
    <source>
        <dbReference type="EMBL" id="KAJ7650179.1"/>
    </source>
</evidence>
<dbReference type="Pfam" id="PF05821">
    <property type="entry name" value="NDUF_B8"/>
    <property type="match status" value="1"/>
</dbReference>
<dbReference type="InterPro" id="IPR008699">
    <property type="entry name" value="NDUFB8"/>
</dbReference>
<gene>
    <name evidence="2" type="ORF">FB45DRAFT_1017580</name>
</gene>
<sequence>MLSASVRRHLARRVLRPALVRGYATPVKEPNPTLNGYPELPDVSHQYRPALGWQDQLLRRNFGDTVHHHEEVHSMWGPDIPVIPPNQALRQFLIAVGCFLTGGLFIKTFLVPESPVIPREYPFNGLEDQLGGGKANPEAESSDE</sequence>
<comment type="caution">
    <text evidence="2">The sequence shown here is derived from an EMBL/GenBank/DDBJ whole genome shotgun (WGS) entry which is preliminary data.</text>
</comment>
<dbReference type="EMBL" id="JARKIF010000001">
    <property type="protein sequence ID" value="KAJ7650179.1"/>
    <property type="molecule type" value="Genomic_DNA"/>
</dbReference>